<feature type="compositionally biased region" description="Pro residues" evidence="1">
    <location>
        <begin position="480"/>
        <end position="499"/>
    </location>
</feature>
<proteinExistence type="predicted"/>
<feature type="compositionally biased region" description="Polar residues" evidence="1">
    <location>
        <begin position="426"/>
        <end position="439"/>
    </location>
</feature>
<comment type="caution">
    <text evidence="3">The sequence shown here is derived from an EMBL/GenBank/DDBJ whole genome shotgun (WGS) entry which is preliminary data.</text>
</comment>
<name>A0AAD7EG75_9AGAR</name>
<gene>
    <name evidence="3" type="ORF">DFH08DRAFT_356386</name>
</gene>
<feature type="compositionally biased region" description="Low complexity" evidence="1">
    <location>
        <begin position="466"/>
        <end position="479"/>
    </location>
</feature>
<feature type="region of interest" description="Disordered" evidence="1">
    <location>
        <begin position="426"/>
        <end position="617"/>
    </location>
</feature>
<feature type="transmembrane region" description="Helical" evidence="2">
    <location>
        <begin position="121"/>
        <end position="139"/>
    </location>
</feature>
<reference evidence="3" key="1">
    <citation type="submission" date="2023-03" db="EMBL/GenBank/DDBJ databases">
        <title>Massive genome expansion in bonnet fungi (Mycena s.s.) driven by repeated elements and novel gene families across ecological guilds.</title>
        <authorList>
            <consortium name="Lawrence Berkeley National Laboratory"/>
            <person name="Harder C.B."/>
            <person name="Miyauchi S."/>
            <person name="Viragh M."/>
            <person name="Kuo A."/>
            <person name="Thoen E."/>
            <person name="Andreopoulos B."/>
            <person name="Lu D."/>
            <person name="Skrede I."/>
            <person name="Drula E."/>
            <person name="Henrissat B."/>
            <person name="Morin E."/>
            <person name="Kohler A."/>
            <person name="Barry K."/>
            <person name="LaButti K."/>
            <person name="Morin E."/>
            <person name="Salamov A."/>
            <person name="Lipzen A."/>
            <person name="Mereny Z."/>
            <person name="Hegedus B."/>
            <person name="Baldrian P."/>
            <person name="Stursova M."/>
            <person name="Weitz H."/>
            <person name="Taylor A."/>
            <person name="Grigoriev I.V."/>
            <person name="Nagy L.G."/>
            <person name="Martin F."/>
            <person name="Kauserud H."/>
        </authorList>
    </citation>
    <scope>NUCLEOTIDE SEQUENCE</scope>
    <source>
        <strain evidence="3">CBHHK002</strain>
    </source>
</reference>
<keyword evidence="4" id="KW-1185">Reference proteome</keyword>
<feature type="compositionally biased region" description="Low complexity" evidence="1">
    <location>
        <begin position="545"/>
        <end position="556"/>
    </location>
</feature>
<keyword evidence="2" id="KW-1133">Transmembrane helix</keyword>
<sequence>MGSLCFSTASILRCESFTALESQLLIIPTAVELLFATSLIYANWGKGRRHLLLTAEGWSYFALALLELLSHNIPAVRDSVSVFSIVDTVLGAASFVPIFFYTLFIYLFTRGELIDTLPKRFQRIASVLLAIFIPAVIALNELSSFIGIHRRTLRNAAGRPVVAIGFASVSDQQLWTFLTSLTLALLTAFQAIAFALTFYRLIRALIDQRRIETTATESSHAVRGTSWLSAGLKLGAIETVVGFAQGGFGGALTRRVVRAVARGCMAVGVAKGVDAVDDFADLAKEMSGGRSTTFRRSRLGMLISNPRASTFRQLSPTAGEFYRANGPTPRGGNADVEKAGGGLAVPQMSEFAQLRLAAGAGARPPASPLYTLAGPQNQLTSPVAAPYPSAFPVPGSSSRVAAFPSALPAGPKPTLQRTLTQGTAYSTFTSTPNLNQQRVTVHFPPPSPSTPSRPWPPPPRSPPPTASRTPSSSTSATPSPSSPPSATRPPRTATPPPATPGARVRPPRTPTRASSARPRASRPCASSRGSSPCPAPRPSPRRRPGASASGTPSAASTRRRCGMGTGAWSTRRRRCTATRTTGPCPRRSTSCRRRRRTSRTRTRTPRRTAPSCTPRRA</sequence>
<feature type="compositionally biased region" description="Basic residues" evidence="1">
    <location>
        <begin position="589"/>
        <end position="606"/>
    </location>
</feature>
<evidence type="ECO:0000313" key="4">
    <source>
        <dbReference type="Proteomes" id="UP001218218"/>
    </source>
</evidence>
<feature type="compositionally biased region" description="Low complexity" evidence="1">
    <location>
        <begin position="577"/>
        <end position="588"/>
    </location>
</feature>
<evidence type="ECO:0000256" key="2">
    <source>
        <dbReference type="SAM" id="Phobius"/>
    </source>
</evidence>
<feature type="compositionally biased region" description="Low complexity" evidence="1">
    <location>
        <begin position="500"/>
        <end position="532"/>
    </location>
</feature>
<feature type="transmembrane region" description="Helical" evidence="2">
    <location>
        <begin position="26"/>
        <end position="44"/>
    </location>
</feature>
<keyword evidence="2" id="KW-0812">Transmembrane</keyword>
<evidence type="ECO:0000313" key="3">
    <source>
        <dbReference type="EMBL" id="KAJ7321861.1"/>
    </source>
</evidence>
<evidence type="ECO:0000256" key="1">
    <source>
        <dbReference type="SAM" id="MobiDB-lite"/>
    </source>
</evidence>
<feature type="compositionally biased region" description="Pro residues" evidence="1">
    <location>
        <begin position="443"/>
        <end position="465"/>
    </location>
</feature>
<feature type="transmembrane region" description="Helical" evidence="2">
    <location>
        <begin position="89"/>
        <end position="109"/>
    </location>
</feature>
<dbReference type="EMBL" id="JARIHO010000049">
    <property type="protein sequence ID" value="KAJ7321861.1"/>
    <property type="molecule type" value="Genomic_DNA"/>
</dbReference>
<accession>A0AAD7EG75</accession>
<feature type="transmembrane region" description="Helical" evidence="2">
    <location>
        <begin position="174"/>
        <end position="202"/>
    </location>
</feature>
<protein>
    <submittedName>
        <fullName evidence="3">Uncharacterized protein</fullName>
    </submittedName>
</protein>
<keyword evidence="2" id="KW-0472">Membrane</keyword>
<organism evidence="3 4">
    <name type="scientific">Mycena albidolilacea</name>
    <dbReference type="NCBI Taxonomy" id="1033008"/>
    <lineage>
        <taxon>Eukaryota</taxon>
        <taxon>Fungi</taxon>
        <taxon>Dikarya</taxon>
        <taxon>Basidiomycota</taxon>
        <taxon>Agaricomycotina</taxon>
        <taxon>Agaricomycetes</taxon>
        <taxon>Agaricomycetidae</taxon>
        <taxon>Agaricales</taxon>
        <taxon>Marasmiineae</taxon>
        <taxon>Mycenaceae</taxon>
        <taxon>Mycena</taxon>
    </lineage>
</organism>
<feature type="compositionally biased region" description="Low complexity" evidence="1">
    <location>
        <begin position="607"/>
        <end position="617"/>
    </location>
</feature>
<dbReference type="AlphaFoldDB" id="A0AAD7EG75"/>
<dbReference type="Proteomes" id="UP001218218">
    <property type="component" value="Unassembled WGS sequence"/>
</dbReference>